<protein>
    <recommendedName>
        <fullName evidence="5">Transmembrane protein</fullName>
    </recommendedName>
</protein>
<evidence type="ECO:0000313" key="3">
    <source>
        <dbReference type="EnsemblPlants" id="AES75282"/>
    </source>
</evidence>
<evidence type="ECO:0000256" key="1">
    <source>
        <dbReference type="SAM" id="SignalP"/>
    </source>
</evidence>
<gene>
    <name evidence="2" type="ordered locus">MTR_6g036490</name>
</gene>
<dbReference type="HOGENOM" id="CLU_2561805_0_0_1"/>
<sequence length="82" mass="9263">MIKLTFYFPLFLSLQVPLPDAFYGLNTELRNKKQCPLISLNGIQEGCLLFIGGVNMQRKLYQNENLGSSSSEVEETDVRGFS</sequence>
<dbReference type="AlphaFoldDB" id="G7KHR0"/>
<keyword evidence="1" id="KW-0732">Signal</keyword>
<reference evidence="2 4" key="1">
    <citation type="journal article" date="2011" name="Nature">
        <title>The Medicago genome provides insight into the evolution of rhizobial symbioses.</title>
        <authorList>
            <person name="Young N.D."/>
            <person name="Debelle F."/>
            <person name="Oldroyd G.E."/>
            <person name="Geurts R."/>
            <person name="Cannon S.B."/>
            <person name="Udvardi M.K."/>
            <person name="Benedito V.A."/>
            <person name="Mayer K.F."/>
            <person name="Gouzy J."/>
            <person name="Schoof H."/>
            <person name="Van de Peer Y."/>
            <person name="Proost S."/>
            <person name="Cook D.R."/>
            <person name="Meyers B.C."/>
            <person name="Spannagl M."/>
            <person name="Cheung F."/>
            <person name="De Mita S."/>
            <person name="Krishnakumar V."/>
            <person name="Gundlach H."/>
            <person name="Zhou S."/>
            <person name="Mudge J."/>
            <person name="Bharti A.K."/>
            <person name="Murray J.D."/>
            <person name="Naoumkina M.A."/>
            <person name="Rosen B."/>
            <person name="Silverstein K.A."/>
            <person name="Tang H."/>
            <person name="Rombauts S."/>
            <person name="Zhao P.X."/>
            <person name="Zhou P."/>
            <person name="Barbe V."/>
            <person name="Bardou P."/>
            <person name="Bechner M."/>
            <person name="Bellec A."/>
            <person name="Berger A."/>
            <person name="Berges H."/>
            <person name="Bidwell S."/>
            <person name="Bisseling T."/>
            <person name="Choisne N."/>
            <person name="Couloux A."/>
            <person name="Denny R."/>
            <person name="Deshpande S."/>
            <person name="Dai X."/>
            <person name="Doyle J.J."/>
            <person name="Dudez A.M."/>
            <person name="Farmer A.D."/>
            <person name="Fouteau S."/>
            <person name="Franken C."/>
            <person name="Gibelin C."/>
            <person name="Gish J."/>
            <person name="Goldstein S."/>
            <person name="Gonzalez A.J."/>
            <person name="Green P.J."/>
            <person name="Hallab A."/>
            <person name="Hartog M."/>
            <person name="Hua A."/>
            <person name="Humphray S.J."/>
            <person name="Jeong D.H."/>
            <person name="Jing Y."/>
            <person name="Jocker A."/>
            <person name="Kenton S.M."/>
            <person name="Kim D.J."/>
            <person name="Klee K."/>
            <person name="Lai H."/>
            <person name="Lang C."/>
            <person name="Lin S."/>
            <person name="Macmil S.L."/>
            <person name="Magdelenat G."/>
            <person name="Matthews L."/>
            <person name="McCorrison J."/>
            <person name="Monaghan E.L."/>
            <person name="Mun J.H."/>
            <person name="Najar F.Z."/>
            <person name="Nicholson C."/>
            <person name="Noirot C."/>
            <person name="O'Bleness M."/>
            <person name="Paule C.R."/>
            <person name="Poulain J."/>
            <person name="Prion F."/>
            <person name="Qin B."/>
            <person name="Qu C."/>
            <person name="Retzel E.F."/>
            <person name="Riddle C."/>
            <person name="Sallet E."/>
            <person name="Samain S."/>
            <person name="Samson N."/>
            <person name="Sanders I."/>
            <person name="Saurat O."/>
            <person name="Scarpelli C."/>
            <person name="Schiex T."/>
            <person name="Segurens B."/>
            <person name="Severin A.J."/>
            <person name="Sherrier D.J."/>
            <person name="Shi R."/>
            <person name="Sims S."/>
            <person name="Singer S.R."/>
            <person name="Sinharoy S."/>
            <person name="Sterck L."/>
            <person name="Viollet A."/>
            <person name="Wang B.B."/>
            <person name="Wang K."/>
            <person name="Wang M."/>
            <person name="Wang X."/>
            <person name="Warfsmann J."/>
            <person name="Weissenbach J."/>
            <person name="White D.D."/>
            <person name="White J.D."/>
            <person name="Wiley G.B."/>
            <person name="Wincker P."/>
            <person name="Xing Y."/>
            <person name="Yang L."/>
            <person name="Yao Z."/>
            <person name="Ying F."/>
            <person name="Zhai J."/>
            <person name="Zhou L."/>
            <person name="Zuber A."/>
            <person name="Denarie J."/>
            <person name="Dixon R.A."/>
            <person name="May G.D."/>
            <person name="Schwartz D.C."/>
            <person name="Rogers J."/>
            <person name="Quetier F."/>
            <person name="Town C.D."/>
            <person name="Roe B.A."/>
        </authorList>
    </citation>
    <scope>NUCLEOTIDE SEQUENCE [LARGE SCALE GENOMIC DNA]</scope>
    <source>
        <strain evidence="2">A17</strain>
        <strain evidence="3 4">cv. Jemalong A17</strain>
    </source>
</reference>
<feature type="chain" id="PRO_5014573646" description="Transmembrane protein" evidence="1">
    <location>
        <begin position="22"/>
        <end position="82"/>
    </location>
</feature>
<dbReference type="Proteomes" id="UP000002051">
    <property type="component" value="Chromosome 6"/>
</dbReference>
<reference evidence="3" key="3">
    <citation type="submission" date="2015-04" db="UniProtKB">
        <authorList>
            <consortium name="EnsemblPlants"/>
        </authorList>
    </citation>
    <scope>IDENTIFICATION</scope>
    <source>
        <strain evidence="3">cv. Jemalong A17</strain>
    </source>
</reference>
<dbReference type="EnsemblPlants" id="AES75282">
    <property type="protein sequence ID" value="AES75282"/>
    <property type="gene ID" value="MTR_6g036490"/>
</dbReference>
<evidence type="ECO:0000313" key="2">
    <source>
        <dbReference type="EMBL" id="AES75282.1"/>
    </source>
</evidence>
<organism evidence="2 4">
    <name type="scientific">Medicago truncatula</name>
    <name type="common">Barrel medic</name>
    <name type="synonym">Medicago tribuloides</name>
    <dbReference type="NCBI Taxonomy" id="3880"/>
    <lineage>
        <taxon>Eukaryota</taxon>
        <taxon>Viridiplantae</taxon>
        <taxon>Streptophyta</taxon>
        <taxon>Embryophyta</taxon>
        <taxon>Tracheophyta</taxon>
        <taxon>Spermatophyta</taxon>
        <taxon>Magnoliopsida</taxon>
        <taxon>eudicotyledons</taxon>
        <taxon>Gunneridae</taxon>
        <taxon>Pentapetalae</taxon>
        <taxon>rosids</taxon>
        <taxon>fabids</taxon>
        <taxon>Fabales</taxon>
        <taxon>Fabaceae</taxon>
        <taxon>Papilionoideae</taxon>
        <taxon>50 kb inversion clade</taxon>
        <taxon>NPAAA clade</taxon>
        <taxon>Hologalegina</taxon>
        <taxon>IRL clade</taxon>
        <taxon>Trifolieae</taxon>
        <taxon>Medicago</taxon>
    </lineage>
</organism>
<name>G7KHR0_MEDTR</name>
<keyword evidence="4" id="KW-1185">Reference proteome</keyword>
<accession>G7KHR0</accession>
<evidence type="ECO:0000313" key="4">
    <source>
        <dbReference type="Proteomes" id="UP000002051"/>
    </source>
</evidence>
<reference evidence="2 4" key="2">
    <citation type="journal article" date="2014" name="BMC Genomics">
        <title>An improved genome release (version Mt4.0) for the model legume Medicago truncatula.</title>
        <authorList>
            <person name="Tang H."/>
            <person name="Krishnakumar V."/>
            <person name="Bidwell S."/>
            <person name="Rosen B."/>
            <person name="Chan A."/>
            <person name="Zhou S."/>
            <person name="Gentzbittel L."/>
            <person name="Childs K.L."/>
            <person name="Yandell M."/>
            <person name="Gundlach H."/>
            <person name="Mayer K.F."/>
            <person name="Schwartz D.C."/>
            <person name="Town C.D."/>
        </authorList>
    </citation>
    <scope>GENOME REANNOTATION</scope>
    <source>
        <strain evidence="3 4">cv. Jemalong A17</strain>
    </source>
</reference>
<feature type="signal peptide" evidence="1">
    <location>
        <begin position="1"/>
        <end position="21"/>
    </location>
</feature>
<proteinExistence type="predicted"/>
<dbReference type="PaxDb" id="3880-AES75282"/>
<dbReference type="EMBL" id="CM001222">
    <property type="protein sequence ID" value="AES75282.1"/>
    <property type="molecule type" value="Genomic_DNA"/>
</dbReference>
<evidence type="ECO:0008006" key="5">
    <source>
        <dbReference type="Google" id="ProtNLM"/>
    </source>
</evidence>